<feature type="transmembrane region" description="Helical" evidence="1">
    <location>
        <begin position="20"/>
        <end position="38"/>
    </location>
</feature>
<dbReference type="STRING" id="85968.GCA_900073015_00591"/>
<keyword evidence="1" id="KW-0812">Transmembrane</keyword>
<evidence type="ECO:0000313" key="4">
    <source>
        <dbReference type="Proteomes" id="UP000230551"/>
    </source>
</evidence>
<protein>
    <submittedName>
        <fullName evidence="3">Tripartite tricarboxylate transporter TctB family protein</fullName>
    </submittedName>
</protein>
<evidence type="ECO:0000256" key="1">
    <source>
        <dbReference type="SAM" id="Phobius"/>
    </source>
</evidence>
<dbReference type="Pfam" id="PF07331">
    <property type="entry name" value="TctB"/>
    <property type="match status" value="1"/>
</dbReference>
<name>A0A2G5P733_9MYCO</name>
<dbReference type="Proteomes" id="UP000230551">
    <property type="component" value="Unassembled WGS sequence"/>
</dbReference>
<keyword evidence="4" id="KW-1185">Reference proteome</keyword>
<keyword evidence="1" id="KW-1133">Transmembrane helix</keyword>
<accession>A0A2G5P733</accession>
<proteinExistence type="predicted"/>
<dbReference type="OrthoDB" id="5119225at2"/>
<dbReference type="AlphaFoldDB" id="A0A2G5P733"/>
<reference evidence="3 4" key="1">
    <citation type="journal article" date="2017" name="Infect. Genet. Evol.">
        <title>The new phylogeny of the genus Mycobacterium: The old and the news.</title>
        <authorList>
            <person name="Tortoli E."/>
            <person name="Fedrizzi T."/>
            <person name="Meehan C.J."/>
            <person name="Trovato A."/>
            <person name="Grottola A."/>
            <person name="Giacobazzi E."/>
            <person name="Serpini G.F."/>
            <person name="Tagliazucchi S."/>
            <person name="Fabio A."/>
            <person name="Bettua C."/>
            <person name="Bertorelli R."/>
            <person name="Frascaro F."/>
            <person name="De Sanctis V."/>
            <person name="Pecorari M."/>
            <person name="Jousson O."/>
            <person name="Segata N."/>
            <person name="Cirillo D.M."/>
        </authorList>
    </citation>
    <scope>NUCLEOTIDE SEQUENCE [LARGE SCALE GENOMIC DNA]</scope>
    <source>
        <strain evidence="3 4">CIP1034565</strain>
    </source>
</reference>
<feature type="transmembrane region" description="Helical" evidence="1">
    <location>
        <begin position="53"/>
        <end position="74"/>
    </location>
</feature>
<evidence type="ECO:0000313" key="3">
    <source>
        <dbReference type="EMBL" id="PIB74178.1"/>
    </source>
</evidence>
<sequence>MSTATKTESGRRFWAGRSALIMPALLVVLGVFLIIGIQDMDISGKDSLFGPKAFPWITAVGCFIVAAFLAISILRNPEIPEVDEEGTSADPSSNWRAVAITVGSFVGFAVLLQPAGWIISAALVFWGLTVGLGNTRYVFNLLIGLAASSIMQLIFAGMLGLNLPAGVMGMF</sequence>
<dbReference type="InterPro" id="IPR009936">
    <property type="entry name" value="DUF1468"/>
</dbReference>
<gene>
    <name evidence="3" type="ORF">CQY22_013800</name>
</gene>
<feature type="transmembrane region" description="Helical" evidence="1">
    <location>
        <begin position="95"/>
        <end position="125"/>
    </location>
</feature>
<organism evidence="3 4">
    <name type="scientific">Mycolicibacterium brumae</name>
    <dbReference type="NCBI Taxonomy" id="85968"/>
    <lineage>
        <taxon>Bacteria</taxon>
        <taxon>Bacillati</taxon>
        <taxon>Actinomycetota</taxon>
        <taxon>Actinomycetes</taxon>
        <taxon>Mycobacteriales</taxon>
        <taxon>Mycobacteriaceae</taxon>
        <taxon>Mycolicibacterium</taxon>
    </lineage>
</organism>
<feature type="domain" description="DUF1468" evidence="2">
    <location>
        <begin position="21"/>
        <end position="164"/>
    </location>
</feature>
<dbReference type="EMBL" id="PDCN02000019">
    <property type="protein sequence ID" value="PIB74178.1"/>
    <property type="molecule type" value="Genomic_DNA"/>
</dbReference>
<comment type="caution">
    <text evidence="3">The sequence shown here is derived from an EMBL/GenBank/DDBJ whole genome shotgun (WGS) entry which is preliminary data.</text>
</comment>
<dbReference type="RefSeq" id="WP_090585753.1">
    <property type="nucleotide sequence ID" value="NZ_CP104302.1"/>
</dbReference>
<evidence type="ECO:0000259" key="2">
    <source>
        <dbReference type="Pfam" id="PF07331"/>
    </source>
</evidence>
<feature type="transmembrane region" description="Helical" evidence="1">
    <location>
        <begin position="137"/>
        <end position="161"/>
    </location>
</feature>
<keyword evidence="1" id="KW-0472">Membrane</keyword>